<gene>
    <name evidence="2" type="ORF">SAE02_08050</name>
</gene>
<dbReference type="Proteomes" id="UP000321523">
    <property type="component" value="Unassembled WGS sequence"/>
</dbReference>
<dbReference type="RefSeq" id="WP_044426281.1">
    <property type="nucleotide sequence ID" value="NZ_BJYZ01000003.1"/>
</dbReference>
<dbReference type="Pfam" id="PF13449">
    <property type="entry name" value="Phytase-like"/>
    <property type="match status" value="1"/>
</dbReference>
<evidence type="ECO:0000313" key="3">
    <source>
        <dbReference type="Proteomes" id="UP000321523"/>
    </source>
</evidence>
<dbReference type="AlphaFoldDB" id="A0A512DJJ6"/>
<proteinExistence type="predicted"/>
<dbReference type="InterPro" id="IPR014567">
    <property type="entry name" value="UCP031900"/>
</dbReference>
<dbReference type="OrthoDB" id="9798693at2"/>
<protein>
    <recommendedName>
        <fullName evidence="1">Phytase-like domain-containing protein</fullName>
    </recommendedName>
</protein>
<name>A0A512DJJ6_9PROT</name>
<accession>A0A512DJJ6</accession>
<dbReference type="PIRSF" id="PIRSF031900">
    <property type="entry name" value="UCP031900"/>
    <property type="match status" value="1"/>
</dbReference>
<feature type="domain" description="Phytase-like" evidence="1">
    <location>
        <begin position="69"/>
        <end position="317"/>
    </location>
</feature>
<sequence>MVAIPEFARRAVFIVTLGTLAAVGCSPLIANGPPQNSYRVQLDDSRPERRDIGVLRYRGGLALSDGDEDFGGLSGIKVSADGQRFVAISDKGAVVNGVLDYDDAGDLTGARDIAVMPLLDLDGTRVKGNRRDSEGLALLPDGRWAVSFERWHRVELYPANPAGPVSPPLPKLPRPSGIQSAEGNSGLEAVTALSDGRLLVIEEGTEDKAGFSRAWIGGENGWASLGYRGKAPYRPTDATTLPNGDVVVLERRASILGGFGARIMRIPASEIRPGAELSGTELAVLEQPVTVDNYEGISAVRQPDGKVMLYVVSDDNFWGFQRTLMLMFELTS</sequence>
<dbReference type="SUPFAM" id="SSF82171">
    <property type="entry name" value="DPP6 N-terminal domain-like"/>
    <property type="match status" value="1"/>
</dbReference>
<keyword evidence="3" id="KW-1185">Reference proteome</keyword>
<dbReference type="EMBL" id="BJYZ01000003">
    <property type="protein sequence ID" value="GEO36657.1"/>
    <property type="molecule type" value="Genomic_DNA"/>
</dbReference>
<comment type="caution">
    <text evidence="2">The sequence shown here is derived from an EMBL/GenBank/DDBJ whole genome shotgun (WGS) entry which is preliminary data.</text>
</comment>
<dbReference type="InterPro" id="IPR027372">
    <property type="entry name" value="Phytase-like_dom"/>
</dbReference>
<reference evidence="2 3" key="1">
    <citation type="submission" date="2019-07" db="EMBL/GenBank/DDBJ databases">
        <title>Whole genome shotgun sequence of Skermanella aerolata NBRC 106429.</title>
        <authorList>
            <person name="Hosoyama A."/>
            <person name="Uohara A."/>
            <person name="Ohji S."/>
            <person name="Ichikawa N."/>
        </authorList>
    </citation>
    <scope>NUCLEOTIDE SEQUENCE [LARGE SCALE GENOMIC DNA]</scope>
    <source>
        <strain evidence="2 3">NBRC 106429</strain>
    </source>
</reference>
<organism evidence="2 3">
    <name type="scientific">Skermanella aerolata</name>
    <dbReference type="NCBI Taxonomy" id="393310"/>
    <lineage>
        <taxon>Bacteria</taxon>
        <taxon>Pseudomonadati</taxon>
        <taxon>Pseudomonadota</taxon>
        <taxon>Alphaproteobacteria</taxon>
        <taxon>Rhodospirillales</taxon>
        <taxon>Azospirillaceae</taxon>
        <taxon>Skermanella</taxon>
    </lineage>
</organism>
<evidence type="ECO:0000259" key="1">
    <source>
        <dbReference type="Pfam" id="PF13449"/>
    </source>
</evidence>
<evidence type="ECO:0000313" key="2">
    <source>
        <dbReference type="EMBL" id="GEO36657.1"/>
    </source>
</evidence>